<dbReference type="Pfam" id="PF20088">
    <property type="entry name" value="DUF6480"/>
    <property type="match status" value="1"/>
</dbReference>
<evidence type="ECO:0000256" key="2">
    <source>
        <dbReference type="SAM" id="Phobius"/>
    </source>
</evidence>
<keyword evidence="4" id="KW-1185">Reference proteome</keyword>
<gene>
    <name evidence="3" type="ORF">RM572_05330</name>
</gene>
<name>A0ABU2NN70_9ACTN</name>
<keyword evidence="2" id="KW-0812">Transmembrane</keyword>
<accession>A0ABU2NN70</accession>
<dbReference type="InterPro" id="IPR045512">
    <property type="entry name" value="DUF6480"/>
</dbReference>
<keyword evidence="2" id="KW-0472">Membrane</keyword>
<protein>
    <submittedName>
        <fullName evidence="3">DUF6480 family protein</fullName>
    </submittedName>
</protein>
<keyword evidence="2" id="KW-1133">Transmembrane helix</keyword>
<dbReference type="EMBL" id="JAVREQ010000003">
    <property type="protein sequence ID" value="MDT0378199.1"/>
    <property type="molecule type" value="Genomic_DNA"/>
</dbReference>
<dbReference type="Proteomes" id="UP001183414">
    <property type="component" value="Unassembled WGS sequence"/>
</dbReference>
<feature type="region of interest" description="Disordered" evidence="1">
    <location>
        <begin position="1"/>
        <end position="48"/>
    </location>
</feature>
<proteinExistence type="predicted"/>
<reference evidence="4" key="1">
    <citation type="submission" date="2023-07" db="EMBL/GenBank/DDBJ databases">
        <title>30 novel species of actinomycetes from the DSMZ collection.</title>
        <authorList>
            <person name="Nouioui I."/>
        </authorList>
    </citation>
    <scope>NUCLEOTIDE SEQUENCE [LARGE SCALE GENOMIC DNA]</scope>
    <source>
        <strain evidence="4">DSM 42041</strain>
    </source>
</reference>
<evidence type="ECO:0000256" key="1">
    <source>
        <dbReference type="SAM" id="MobiDB-lite"/>
    </source>
</evidence>
<organism evidence="3 4">
    <name type="scientific">Streptomyces hazeniae</name>
    <dbReference type="NCBI Taxonomy" id="3075538"/>
    <lineage>
        <taxon>Bacteria</taxon>
        <taxon>Bacillati</taxon>
        <taxon>Actinomycetota</taxon>
        <taxon>Actinomycetes</taxon>
        <taxon>Kitasatosporales</taxon>
        <taxon>Streptomycetaceae</taxon>
        <taxon>Streptomyces</taxon>
    </lineage>
</organism>
<evidence type="ECO:0000313" key="3">
    <source>
        <dbReference type="EMBL" id="MDT0378199.1"/>
    </source>
</evidence>
<sequence>MSHSDGSESADPDPENTPGLSPGGEMRQGDTPPAEGGTLDTGPRETYNPTRGWAAAPLVVIAVFCLLVAGFFIARLVLAL</sequence>
<evidence type="ECO:0000313" key="4">
    <source>
        <dbReference type="Proteomes" id="UP001183414"/>
    </source>
</evidence>
<comment type="caution">
    <text evidence="3">The sequence shown here is derived from an EMBL/GenBank/DDBJ whole genome shotgun (WGS) entry which is preliminary data.</text>
</comment>
<dbReference type="RefSeq" id="WP_311672107.1">
    <property type="nucleotide sequence ID" value="NZ_JAVREQ010000003.1"/>
</dbReference>
<feature type="transmembrane region" description="Helical" evidence="2">
    <location>
        <begin position="53"/>
        <end position="78"/>
    </location>
</feature>